<dbReference type="Proteomes" id="UP001145114">
    <property type="component" value="Unassembled WGS sequence"/>
</dbReference>
<comment type="caution">
    <text evidence="1">The sequence shown here is derived from an EMBL/GenBank/DDBJ whole genome shotgun (WGS) entry which is preliminary data.</text>
</comment>
<name>A0ACC1HYT0_9FUNG</name>
<dbReference type="EMBL" id="JAMZIH010000001">
    <property type="protein sequence ID" value="KAJ1680427.1"/>
    <property type="molecule type" value="Genomic_DNA"/>
</dbReference>
<protein>
    <submittedName>
        <fullName evidence="1">Dipeptidylpeptidase</fullName>
    </submittedName>
</protein>
<evidence type="ECO:0000313" key="2">
    <source>
        <dbReference type="Proteomes" id="UP001145114"/>
    </source>
</evidence>
<accession>A0ACC1HYT0</accession>
<evidence type="ECO:0000313" key="1">
    <source>
        <dbReference type="EMBL" id="KAJ1680427.1"/>
    </source>
</evidence>
<proteinExistence type="predicted"/>
<sequence>MYLFSKQSLFASALLVGTTMTVVGVSPVAATAAKPAALTNPLGASGGRAFTPEDLVQTSRFKGDPVVSPDGSLVAWLETKFSIETGKSAIKLACASLAPDRHYHDQRRVATQDLLTSGQDDTLGESPSNPVWLGPSTLSFLSTSKDGKGSTLYGIRVRPGGDSIVTASPPLRLAEFPVAIDNLKYNPASSLLAFTAEVYPNSTLTETAEQDQLEKHRIDSAMVYDELWVRHWDTFVSPKRTQVFVQPVTDVQDNGLPSLSDMPRCVSYTSAYHGLPLDVTDGFEFSRDGKHITFVAKPPAHDYAWSTKKDVFHATTSGSQPPTSLTEDNPGACSSPVYSPDGSRLAWLQMVTPGYEADRNRIVIYDFTRDTRREILSDWDRSPSSLLFSDDGLALYVVFEDYARTKLGKVDIDADDDDNNTSNNNSIRSSSSNDVKKMEEKEEAPHVLINESSVGRPMLTSSGKLVFTYHAISQPPEVYTYDPSSSELVPRTSLNKALLEEVALGSAEDFEFVGANDDAVHGLLVRPHGFNPSKKYPLAFLIHGGPQNAWTDGWSTRWNPAVFAASGFVVVMVNFHGSSGYGQSFCDSIKENWGGWPFEDLMKGLDHVLQNYDFVDHSRLCALGASYGGYSINWLNGHTDRFRCLVNHDGMFSTLSSYYSTEELYFPEREFGGVPWDPEARKIYAKWSPETYVARWKTPCLVVHGAKDYRLPETEGLSTFTALRRLGIPARLVYFPDENHWVLKPGNSLRWHHEVLRWIAYWTSMSDEEFAVKAYHDTGMPTTLTKFAVQADGAS</sequence>
<gene>
    <name evidence="1" type="primary">dpp5_1</name>
    <name evidence="1" type="ORF">EV182_000008</name>
</gene>
<keyword evidence="2" id="KW-1185">Reference proteome</keyword>
<organism evidence="1 2">
    <name type="scientific">Spiromyces aspiralis</name>
    <dbReference type="NCBI Taxonomy" id="68401"/>
    <lineage>
        <taxon>Eukaryota</taxon>
        <taxon>Fungi</taxon>
        <taxon>Fungi incertae sedis</taxon>
        <taxon>Zoopagomycota</taxon>
        <taxon>Kickxellomycotina</taxon>
        <taxon>Kickxellomycetes</taxon>
        <taxon>Kickxellales</taxon>
        <taxon>Kickxellaceae</taxon>
        <taxon>Spiromyces</taxon>
    </lineage>
</organism>
<reference evidence="1" key="1">
    <citation type="submission" date="2022-06" db="EMBL/GenBank/DDBJ databases">
        <title>Phylogenomic reconstructions and comparative analyses of Kickxellomycotina fungi.</title>
        <authorList>
            <person name="Reynolds N.K."/>
            <person name="Stajich J.E."/>
            <person name="Barry K."/>
            <person name="Grigoriev I.V."/>
            <person name="Crous P."/>
            <person name="Smith M.E."/>
        </authorList>
    </citation>
    <scope>NUCLEOTIDE SEQUENCE</scope>
    <source>
        <strain evidence="1">RSA 2271</strain>
    </source>
</reference>